<organism evidence="2 3">
    <name type="scientific">Orchesella dallaii</name>
    <dbReference type="NCBI Taxonomy" id="48710"/>
    <lineage>
        <taxon>Eukaryota</taxon>
        <taxon>Metazoa</taxon>
        <taxon>Ecdysozoa</taxon>
        <taxon>Arthropoda</taxon>
        <taxon>Hexapoda</taxon>
        <taxon>Collembola</taxon>
        <taxon>Entomobryomorpha</taxon>
        <taxon>Entomobryoidea</taxon>
        <taxon>Orchesellidae</taxon>
        <taxon>Orchesellinae</taxon>
        <taxon>Orchesella</taxon>
    </lineage>
</organism>
<sequence>MSQRSRTSLNPTSGGFTIGDDDRDRFSEFRLPARNRGSHPVHFHFHGNNHHFNFRMPIFSNNTFFEAPIQLPAQTSTPEAIENKGKNDNAQSQVVQGPNPAQKSTVTGQLPLTTNMGPQFMTPQANPDSTPFFGARPLQHQTPNAGFLGAGGMMLGWEGASISSTPGRGKHRKKAVNAPKTV</sequence>
<feature type="compositionally biased region" description="Polar residues" evidence="1">
    <location>
        <begin position="1"/>
        <end position="15"/>
    </location>
</feature>
<feature type="region of interest" description="Disordered" evidence="1">
    <location>
        <begin position="1"/>
        <end position="23"/>
    </location>
</feature>
<feature type="region of interest" description="Disordered" evidence="1">
    <location>
        <begin position="161"/>
        <end position="182"/>
    </location>
</feature>
<proteinExistence type="predicted"/>
<reference evidence="2 3" key="1">
    <citation type="submission" date="2024-08" db="EMBL/GenBank/DDBJ databases">
        <authorList>
            <person name="Cucini C."/>
            <person name="Frati F."/>
        </authorList>
    </citation>
    <scope>NUCLEOTIDE SEQUENCE [LARGE SCALE GENOMIC DNA]</scope>
</reference>
<feature type="compositionally biased region" description="Polar residues" evidence="1">
    <location>
        <begin position="88"/>
        <end position="105"/>
    </location>
</feature>
<protein>
    <submittedName>
        <fullName evidence="2">Uncharacterized protein</fullName>
    </submittedName>
</protein>
<evidence type="ECO:0000256" key="1">
    <source>
        <dbReference type="SAM" id="MobiDB-lite"/>
    </source>
</evidence>
<accession>A0ABP1QIP4</accession>
<comment type="caution">
    <text evidence="2">The sequence shown here is derived from an EMBL/GenBank/DDBJ whole genome shotgun (WGS) entry which is preliminary data.</text>
</comment>
<keyword evidence="3" id="KW-1185">Reference proteome</keyword>
<gene>
    <name evidence="2" type="ORF">ODALV1_LOCUS11842</name>
</gene>
<evidence type="ECO:0000313" key="2">
    <source>
        <dbReference type="EMBL" id="CAL8104733.1"/>
    </source>
</evidence>
<evidence type="ECO:0000313" key="3">
    <source>
        <dbReference type="Proteomes" id="UP001642540"/>
    </source>
</evidence>
<dbReference type="Proteomes" id="UP001642540">
    <property type="component" value="Unassembled WGS sequence"/>
</dbReference>
<dbReference type="EMBL" id="CAXLJM020000036">
    <property type="protein sequence ID" value="CAL8104733.1"/>
    <property type="molecule type" value="Genomic_DNA"/>
</dbReference>
<name>A0ABP1QIP4_9HEXA</name>
<feature type="region of interest" description="Disordered" evidence="1">
    <location>
        <begin position="77"/>
        <end position="105"/>
    </location>
</feature>